<reference evidence="2" key="1">
    <citation type="journal article" date="2019" name="Int. J. Syst. Evol. Microbiol.">
        <title>The Global Catalogue of Microorganisms (GCM) 10K type strain sequencing project: providing services to taxonomists for standard genome sequencing and annotation.</title>
        <authorList>
            <consortium name="The Broad Institute Genomics Platform"/>
            <consortium name="The Broad Institute Genome Sequencing Center for Infectious Disease"/>
            <person name="Wu L."/>
            <person name="Ma J."/>
        </authorList>
    </citation>
    <scope>NUCLEOTIDE SEQUENCE [LARGE SCALE GENOMIC DNA]</scope>
    <source>
        <strain evidence="2">JCM 16013</strain>
    </source>
</reference>
<sequence>MKFISSLGDKMLSRVLKQETAGACIPEHGQYCGRVAVSGGHCGGDGHWYQRYCDGAYSCTGSCVSTGSNCYDQHTGALC</sequence>
<proteinExistence type="predicted"/>
<name>A0ABP5ER71_9ACTN</name>
<dbReference type="Proteomes" id="UP001499854">
    <property type="component" value="Unassembled WGS sequence"/>
</dbReference>
<dbReference type="EMBL" id="BAAAQM010000076">
    <property type="protein sequence ID" value="GAA2002952.1"/>
    <property type="molecule type" value="Genomic_DNA"/>
</dbReference>
<protein>
    <recommendedName>
        <fullName evidence="3">Chitin-binding type-1 domain-containing protein</fullName>
    </recommendedName>
</protein>
<organism evidence="1 2">
    <name type="scientific">Catenulispora subtropica</name>
    <dbReference type="NCBI Taxonomy" id="450798"/>
    <lineage>
        <taxon>Bacteria</taxon>
        <taxon>Bacillati</taxon>
        <taxon>Actinomycetota</taxon>
        <taxon>Actinomycetes</taxon>
        <taxon>Catenulisporales</taxon>
        <taxon>Catenulisporaceae</taxon>
        <taxon>Catenulispora</taxon>
    </lineage>
</organism>
<evidence type="ECO:0000313" key="2">
    <source>
        <dbReference type="Proteomes" id="UP001499854"/>
    </source>
</evidence>
<evidence type="ECO:0008006" key="3">
    <source>
        <dbReference type="Google" id="ProtNLM"/>
    </source>
</evidence>
<gene>
    <name evidence="1" type="ORF">GCM10009838_81240</name>
</gene>
<comment type="caution">
    <text evidence="1">The sequence shown here is derived from an EMBL/GenBank/DDBJ whole genome shotgun (WGS) entry which is preliminary data.</text>
</comment>
<accession>A0ABP5ER71</accession>
<evidence type="ECO:0000313" key="1">
    <source>
        <dbReference type="EMBL" id="GAA2002952.1"/>
    </source>
</evidence>
<keyword evidence="2" id="KW-1185">Reference proteome</keyword>